<feature type="compositionally biased region" description="Polar residues" evidence="1">
    <location>
        <begin position="69"/>
        <end position="82"/>
    </location>
</feature>
<evidence type="ECO:0000313" key="5">
    <source>
        <dbReference type="Proteomes" id="UP000053424"/>
    </source>
</evidence>
<reference evidence="5" key="2">
    <citation type="submission" date="2015-01" db="EMBL/GenBank/DDBJ databases">
        <title>Evolutionary Origins and Diversification of the Mycorrhizal Mutualists.</title>
        <authorList>
            <consortium name="DOE Joint Genome Institute"/>
            <consortium name="Mycorrhizal Genomics Consortium"/>
            <person name="Kohler A."/>
            <person name="Kuo A."/>
            <person name="Nagy L.G."/>
            <person name="Floudas D."/>
            <person name="Copeland A."/>
            <person name="Barry K.W."/>
            <person name="Cichocki N."/>
            <person name="Veneault-Fourrey C."/>
            <person name="LaButti K."/>
            <person name="Lindquist E.A."/>
            <person name="Lipzen A."/>
            <person name="Lundell T."/>
            <person name="Morin E."/>
            <person name="Murat C."/>
            <person name="Riley R."/>
            <person name="Ohm R."/>
            <person name="Sun H."/>
            <person name="Tunlid A."/>
            <person name="Henrissat B."/>
            <person name="Grigoriev I.V."/>
            <person name="Hibbett D.S."/>
            <person name="Martin F."/>
        </authorList>
    </citation>
    <scope>NUCLEOTIDE SEQUENCE [LARGE SCALE GENOMIC DNA]</scope>
    <source>
        <strain evidence="5">h7</strain>
    </source>
</reference>
<feature type="region of interest" description="Disordered" evidence="1">
    <location>
        <begin position="49"/>
        <end position="102"/>
    </location>
</feature>
<evidence type="ECO:0000313" key="4">
    <source>
        <dbReference type="EMBL" id="KIM46354.1"/>
    </source>
</evidence>
<name>A0A0C3CQH2_HEBCY</name>
<organism evidence="4 5">
    <name type="scientific">Hebeloma cylindrosporum</name>
    <dbReference type="NCBI Taxonomy" id="76867"/>
    <lineage>
        <taxon>Eukaryota</taxon>
        <taxon>Fungi</taxon>
        <taxon>Dikarya</taxon>
        <taxon>Basidiomycota</taxon>
        <taxon>Agaricomycotina</taxon>
        <taxon>Agaricomycetes</taxon>
        <taxon>Agaricomycetidae</taxon>
        <taxon>Agaricales</taxon>
        <taxon>Agaricineae</taxon>
        <taxon>Hymenogastraceae</taxon>
        <taxon>Hebeloma</taxon>
    </lineage>
</organism>
<evidence type="ECO:0000256" key="1">
    <source>
        <dbReference type="SAM" id="MobiDB-lite"/>
    </source>
</evidence>
<proteinExistence type="predicted"/>
<feature type="compositionally biased region" description="Polar residues" evidence="1">
    <location>
        <begin position="303"/>
        <end position="319"/>
    </location>
</feature>
<evidence type="ECO:0008006" key="6">
    <source>
        <dbReference type="Google" id="ProtNLM"/>
    </source>
</evidence>
<accession>A0A0C3CQH2</accession>
<evidence type="ECO:0000256" key="3">
    <source>
        <dbReference type="SAM" id="SignalP"/>
    </source>
</evidence>
<protein>
    <recommendedName>
        <fullName evidence="6">REJ domain-containing protein</fullName>
    </recommendedName>
</protein>
<keyword evidence="2" id="KW-0812">Transmembrane</keyword>
<dbReference type="STRING" id="686832.A0A0C3CQH2"/>
<evidence type="ECO:0000256" key="2">
    <source>
        <dbReference type="SAM" id="Phobius"/>
    </source>
</evidence>
<feature type="signal peptide" evidence="3">
    <location>
        <begin position="1"/>
        <end position="35"/>
    </location>
</feature>
<feature type="chain" id="PRO_5002162763" description="REJ domain-containing protein" evidence="3">
    <location>
        <begin position="36"/>
        <end position="356"/>
    </location>
</feature>
<keyword evidence="2" id="KW-1133">Transmembrane helix</keyword>
<feature type="region of interest" description="Disordered" evidence="1">
    <location>
        <begin position="244"/>
        <end position="356"/>
    </location>
</feature>
<feature type="transmembrane region" description="Helical" evidence="2">
    <location>
        <begin position="201"/>
        <end position="226"/>
    </location>
</feature>
<feature type="compositionally biased region" description="Polar residues" evidence="1">
    <location>
        <begin position="251"/>
        <end position="261"/>
    </location>
</feature>
<dbReference type="OrthoDB" id="3066012at2759"/>
<dbReference type="EMBL" id="KN831771">
    <property type="protein sequence ID" value="KIM46354.1"/>
    <property type="molecule type" value="Genomic_DNA"/>
</dbReference>
<gene>
    <name evidence="4" type="ORF">M413DRAFT_312296</name>
</gene>
<reference evidence="4 5" key="1">
    <citation type="submission" date="2014-04" db="EMBL/GenBank/DDBJ databases">
        <authorList>
            <consortium name="DOE Joint Genome Institute"/>
            <person name="Kuo A."/>
            <person name="Gay G."/>
            <person name="Dore J."/>
            <person name="Kohler A."/>
            <person name="Nagy L.G."/>
            <person name="Floudas D."/>
            <person name="Copeland A."/>
            <person name="Barry K.W."/>
            <person name="Cichocki N."/>
            <person name="Veneault-Fourrey C."/>
            <person name="LaButti K."/>
            <person name="Lindquist E.A."/>
            <person name="Lipzen A."/>
            <person name="Lundell T."/>
            <person name="Morin E."/>
            <person name="Murat C."/>
            <person name="Sun H."/>
            <person name="Tunlid A."/>
            <person name="Henrissat B."/>
            <person name="Grigoriev I.V."/>
            <person name="Hibbett D.S."/>
            <person name="Martin F."/>
            <person name="Nordberg H.P."/>
            <person name="Cantor M.N."/>
            <person name="Hua S.X."/>
        </authorList>
    </citation>
    <scope>NUCLEOTIDE SEQUENCE [LARGE SCALE GENOMIC DNA]</scope>
    <source>
        <strain evidence="5">h7</strain>
    </source>
</reference>
<dbReference type="Proteomes" id="UP000053424">
    <property type="component" value="Unassembled WGS sequence"/>
</dbReference>
<feature type="compositionally biased region" description="Low complexity" evidence="1">
    <location>
        <begin position="168"/>
        <end position="186"/>
    </location>
</feature>
<sequence>MDATFRRPSRRVLSCIPLLVLASFAFLFLSSQDSGHHSFVLHNRRDSLQARQGSTTSTSGGGSTDPIVSATSGTGSSVAPTGSSTTSEPPFSSTASSSTTSASVSSSVSISQSSVESASSQSSTRLPSTTTLTSTRSTITPSVSPTPVPSVPIDRPATTFSITNDFLPTPAQTSSEPSSSQTDTSTVGASSSHAGFWQNKAAVAATFVIVSLVVAALGALAIMTYLKRRSKRYQERLHDELFEKYTEPESHSNSSGLSIHNSPMDAFASRDPRSDASPPFQLYGTESQRAFHPSSPVQHPDYYNTQSTPARYLSPSQALGSKGAAPPSSFHQPNNRDSYQPSIDSFYGAGPSDRIA</sequence>
<feature type="compositionally biased region" description="Low complexity" evidence="1">
    <location>
        <begin position="83"/>
        <end position="102"/>
    </location>
</feature>
<keyword evidence="2" id="KW-0472">Membrane</keyword>
<keyword evidence="3" id="KW-0732">Signal</keyword>
<dbReference type="AlphaFoldDB" id="A0A0C3CQH2"/>
<feature type="compositionally biased region" description="Low complexity" evidence="1">
    <location>
        <begin position="114"/>
        <end position="143"/>
    </location>
</feature>
<feature type="region of interest" description="Disordered" evidence="1">
    <location>
        <begin position="114"/>
        <end position="191"/>
    </location>
</feature>
<keyword evidence="5" id="KW-1185">Reference proteome</keyword>
<dbReference type="HOGENOM" id="CLU_778574_0_0_1"/>
<feature type="compositionally biased region" description="Polar residues" evidence="1">
    <location>
        <begin position="329"/>
        <end position="343"/>
    </location>
</feature>